<reference evidence="7 8" key="1">
    <citation type="submission" date="2023-06" db="EMBL/GenBank/DDBJ databases">
        <authorList>
            <person name="Zeman M."/>
            <person name="Kubasova T."/>
            <person name="Jahodarova E."/>
            <person name="Nykrynova M."/>
            <person name="Rychlik I."/>
        </authorList>
    </citation>
    <scope>NUCLEOTIDE SEQUENCE [LARGE SCALE GENOMIC DNA]</scope>
    <source>
        <strain evidence="7 8">109_WCHN</strain>
    </source>
</reference>
<dbReference type="SUPFAM" id="SSF53098">
    <property type="entry name" value="Ribonuclease H-like"/>
    <property type="match status" value="1"/>
</dbReference>
<protein>
    <submittedName>
        <fullName evidence="7">IS4 family transposase</fullName>
    </submittedName>
</protein>
<evidence type="ECO:0000313" key="7">
    <source>
        <dbReference type="EMBL" id="MDM8326517.1"/>
    </source>
</evidence>
<feature type="domain" description="Transposase IS4-like" evidence="5">
    <location>
        <begin position="122"/>
        <end position="229"/>
    </location>
</feature>
<dbReference type="NCBIfam" id="NF033592">
    <property type="entry name" value="transpos_IS4_1"/>
    <property type="match status" value="1"/>
</dbReference>
<accession>A0ABT7VJR9</accession>
<feature type="domain" description="DUF4372" evidence="6">
    <location>
        <begin position="5"/>
        <end position="75"/>
    </location>
</feature>
<dbReference type="InterPro" id="IPR012337">
    <property type="entry name" value="RNaseH-like_sf"/>
</dbReference>
<evidence type="ECO:0000256" key="2">
    <source>
        <dbReference type="ARBA" id="ARBA00022578"/>
    </source>
</evidence>
<evidence type="ECO:0000313" key="8">
    <source>
        <dbReference type="Proteomes" id="UP001169458"/>
    </source>
</evidence>
<name>A0ABT7VJR9_9BACE</name>
<dbReference type="EMBL" id="JAUDEN010000078">
    <property type="protein sequence ID" value="MDM8326517.1"/>
    <property type="molecule type" value="Genomic_DNA"/>
</dbReference>
<comment type="similarity">
    <text evidence="1">Belongs to the transposase 11 family.</text>
</comment>
<dbReference type="Pfam" id="PF01609">
    <property type="entry name" value="DDE_Tnp_1"/>
    <property type="match status" value="1"/>
</dbReference>
<evidence type="ECO:0000256" key="4">
    <source>
        <dbReference type="ARBA" id="ARBA00023172"/>
    </source>
</evidence>
<keyword evidence="8" id="KW-1185">Reference proteome</keyword>
<evidence type="ECO:0000259" key="6">
    <source>
        <dbReference type="Pfam" id="PF14294"/>
    </source>
</evidence>
<feature type="non-terminal residue" evidence="7">
    <location>
        <position position="268"/>
    </location>
</feature>
<organism evidence="7 8">
    <name type="scientific">Bacteroides gallinaceum</name>
    <dbReference type="NCBI Taxonomy" id="1462571"/>
    <lineage>
        <taxon>Bacteria</taxon>
        <taxon>Pseudomonadati</taxon>
        <taxon>Bacteroidota</taxon>
        <taxon>Bacteroidia</taxon>
        <taxon>Bacteroidales</taxon>
        <taxon>Bacteroidaceae</taxon>
        <taxon>Bacteroides</taxon>
    </lineage>
</organism>
<dbReference type="InterPro" id="IPR025399">
    <property type="entry name" value="DUF4372"/>
</dbReference>
<dbReference type="Proteomes" id="UP001169458">
    <property type="component" value="Unassembled WGS sequence"/>
</dbReference>
<gene>
    <name evidence="7" type="ORF">QUW60_15045</name>
</gene>
<dbReference type="PANTHER" id="PTHR33258:SF1">
    <property type="entry name" value="TRANSPOSASE INSL FOR INSERTION SEQUENCE ELEMENT IS186A-RELATED"/>
    <property type="match status" value="1"/>
</dbReference>
<comment type="caution">
    <text evidence="7">The sequence shown here is derived from an EMBL/GenBank/DDBJ whole genome shotgun (WGS) entry which is preliminary data.</text>
</comment>
<reference evidence="8" key="2">
    <citation type="submission" date="2023-07" db="EMBL/GenBank/DDBJ databases">
        <title>Identification and characterization of horizontal gene transfer across gut microbiota members of farm animals based on homology search.</title>
        <authorList>
            <person name="Schwarzerova J."/>
            <person name="Nykrynova M."/>
            <person name="Jureckova K."/>
            <person name="Cejkova D."/>
            <person name="Rychlik I."/>
        </authorList>
    </citation>
    <scope>NUCLEOTIDE SEQUENCE [LARGE SCALE GENOMIC DNA]</scope>
    <source>
        <strain evidence="8">109_WCHN</strain>
    </source>
</reference>
<dbReference type="RefSeq" id="WP_289561507.1">
    <property type="nucleotide sequence ID" value="NZ_JAUDEN010000078.1"/>
</dbReference>
<keyword evidence="2" id="KW-0815">Transposition</keyword>
<dbReference type="Pfam" id="PF14294">
    <property type="entry name" value="DUF4372"/>
    <property type="match status" value="1"/>
</dbReference>
<evidence type="ECO:0000256" key="3">
    <source>
        <dbReference type="ARBA" id="ARBA00023125"/>
    </source>
</evidence>
<keyword evidence="4" id="KW-0233">DNA recombination</keyword>
<sequence length="268" mass="31295">MHKDKFVFAQLTRFLDRNHFNYLVKKYEGDKYIKSYTCWNQLLTMIFGQLSNRESLRDLVVAMEAHAGKLYHLGIGKSVTRSNLSKANEQRDYRIFEEYATFMIAEARKRRINKIFELDGHVYAFDSTTVDLCLSVFEWAKFRKHKGGIKLHTLYDVETEVPAFVHITPANIHDSKAMPEIPYESGAHYIFDRGYNDFSNLNTINRIGAFFVVRAKTNVRIKPKTWKRRLPEGVVSDVIGCFTVYKSSKDYPEELRKLIVENPEDGTR</sequence>
<dbReference type="PANTHER" id="PTHR33258">
    <property type="entry name" value="TRANSPOSASE INSL FOR INSERTION SEQUENCE ELEMENT IS186A-RELATED"/>
    <property type="match status" value="1"/>
</dbReference>
<dbReference type="InterPro" id="IPR047952">
    <property type="entry name" value="Transpos_IS4"/>
</dbReference>
<keyword evidence="3" id="KW-0238">DNA-binding</keyword>
<proteinExistence type="inferred from homology"/>
<evidence type="ECO:0000256" key="1">
    <source>
        <dbReference type="ARBA" id="ARBA00010075"/>
    </source>
</evidence>
<dbReference type="InterPro" id="IPR002559">
    <property type="entry name" value="Transposase_11"/>
</dbReference>
<evidence type="ECO:0000259" key="5">
    <source>
        <dbReference type="Pfam" id="PF01609"/>
    </source>
</evidence>